<dbReference type="AlphaFoldDB" id="A0A3D2SCV1"/>
<dbReference type="NCBIfam" id="TIGR02937">
    <property type="entry name" value="sigma70-ECF"/>
    <property type="match status" value="1"/>
</dbReference>
<dbReference type="CDD" id="cd06171">
    <property type="entry name" value="Sigma70_r4"/>
    <property type="match status" value="1"/>
</dbReference>
<evidence type="ECO:0000256" key="1">
    <source>
        <dbReference type="ARBA" id="ARBA00010641"/>
    </source>
</evidence>
<feature type="domain" description="RNA polymerase sigma-70 region 2" evidence="5">
    <location>
        <begin position="21"/>
        <end position="87"/>
    </location>
</feature>
<keyword evidence="4" id="KW-0804">Transcription</keyword>
<dbReference type="GO" id="GO:0006352">
    <property type="term" value="P:DNA-templated transcription initiation"/>
    <property type="evidence" value="ECO:0007669"/>
    <property type="project" value="InterPro"/>
</dbReference>
<dbReference type="InterPro" id="IPR013325">
    <property type="entry name" value="RNA_pol_sigma_r2"/>
</dbReference>
<feature type="domain" description="RNA polymerase sigma factor 70 region 4 type 2" evidence="6">
    <location>
        <begin position="115"/>
        <end position="165"/>
    </location>
</feature>
<gene>
    <name evidence="7" type="ORF">DHW31_01065</name>
</gene>
<dbReference type="InterPro" id="IPR013324">
    <property type="entry name" value="RNA_pol_sigma_r3/r4-like"/>
</dbReference>
<sequence length="177" mass="19909">MSEDILIAGCRKGDRKAMQALYELYAAKMLAVCVRYVQEGSVARDLLHDGFLVVFDKIGDFRAEGSFEGWMRRVFVTTCLGYLRKRANVRVYEPLAQAVQITDTEISALERMSAQELIACMGKLPEGYRTVLNLFAVEGYSHREIAGMLGISEGTSRSQYSRARACFLKVLKESDMI</sequence>
<evidence type="ECO:0000259" key="6">
    <source>
        <dbReference type="Pfam" id="PF08281"/>
    </source>
</evidence>
<reference evidence="7 8" key="1">
    <citation type="journal article" date="2018" name="Nat. Biotechnol.">
        <title>A standardized bacterial taxonomy based on genome phylogeny substantially revises the tree of life.</title>
        <authorList>
            <person name="Parks D.H."/>
            <person name="Chuvochina M."/>
            <person name="Waite D.W."/>
            <person name="Rinke C."/>
            <person name="Skarshewski A."/>
            <person name="Chaumeil P.A."/>
            <person name="Hugenholtz P."/>
        </authorList>
    </citation>
    <scope>NUCLEOTIDE SEQUENCE [LARGE SCALE GENOMIC DNA]</scope>
    <source>
        <strain evidence="7">UBA9667</strain>
    </source>
</reference>
<proteinExistence type="inferred from homology"/>
<name>A0A3D2SCV1_9BACE</name>
<keyword evidence="3" id="KW-0731">Sigma factor</keyword>
<evidence type="ECO:0000256" key="2">
    <source>
        <dbReference type="ARBA" id="ARBA00023015"/>
    </source>
</evidence>
<dbReference type="PANTHER" id="PTHR43133:SF46">
    <property type="entry name" value="RNA POLYMERASE SIGMA-70 FACTOR ECF SUBFAMILY"/>
    <property type="match status" value="1"/>
</dbReference>
<evidence type="ECO:0000313" key="8">
    <source>
        <dbReference type="Proteomes" id="UP000263098"/>
    </source>
</evidence>
<dbReference type="GO" id="GO:0016987">
    <property type="term" value="F:sigma factor activity"/>
    <property type="evidence" value="ECO:0007669"/>
    <property type="project" value="UniProtKB-KW"/>
</dbReference>
<dbReference type="Pfam" id="PF04542">
    <property type="entry name" value="Sigma70_r2"/>
    <property type="match status" value="1"/>
</dbReference>
<organism evidence="7 8">
    <name type="scientific">Bacteroides graminisolvens</name>
    <dbReference type="NCBI Taxonomy" id="477666"/>
    <lineage>
        <taxon>Bacteria</taxon>
        <taxon>Pseudomonadati</taxon>
        <taxon>Bacteroidota</taxon>
        <taxon>Bacteroidia</taxon>
        <taxon>Bacteroidales</taxon>
        <taxon>Bacteroidaceae</taxon>
        <taxon>Bacteroides</taxon>
    </lineage>
</organism>
<dbReference type="InterPro" id="IPR007627">
    <property type="entry name" value="RNA_pol_sigma70_r2"/>
</dbReference>
<dbReference type="InterPro" id="IPR036388">
    <property type="entry name" value="WH-like_DNA-bd_sf"/>
</dbReference>
<dbReference type="Gene3D" id="1.10.1740.10">
    <property type="match status" value="1"/>
</dbReference>
<comment type="caution">
    <text evidence="7">The sequence shown here is derived from an EMBL/GenBank/DDBJ whole genome shotgun (WGS) entry which is preliminary data.</text>
</comment>
<dbReference type="InterPro" id="IPR013249">
    <property type="entry name" value="RNA_pol_sigma70_r4_t2"/>
</dbReference>
<protein>
    <submittedName>
        <fullName evidence="7">RNA polymerase</fullName>
    </submittedName>
</protein>
<evidence type="ECO:0000259" key="5">
    <source>
        <dbReference type="Pfam" id="PF04542"/>
    </source>
</evidence>
<dbReference type="InterPro" id="IPR014284">
    <property type="entry name" value="RNA_pol_sigma-70_dom"/>
</dbReference>
<dbReference type="EMBL" id="DPVG01000037">
    <property type="protein sequence ID" value="HCK23370.1"/>
    <property type="molecule type" value="Genomic_DNA"/>
</dbReference>
<dbReference type="SUPFAM" id="SSF88659">
    <property type="entry name" value="Sigma3 and sigma4 domains of RNA polymerase sigma factors"/>
    <property type="match status" value="1"/>
</dbReference>
<dbReference type="GO" id="GO:0003677">
    <property type="term" value="F:DNA binding"/>
    <property type="evidence" value="ECO:0007669"/>
    <property type="project" value="InterPro"/>
</dbReference>
<accession>A0A3D2SCV1</accession>
<dbReference type="Proteomes" id="UP000263098">
    <property type="component" value="Unassembled WGS sequence"/>
</dbReference>
<dbReference type="Pfam" id="PF08281">
    <property type="entry name" value="Sigma70_r4_2"/>
    <property type="match status" value="1"/>
</dbReference>
<dbReference type="PANTHER" id="PTHR43133">
    <property type="entry name" value="RNA POLYMERASE ECF-TYPE SIGMA FACTO"/>
    <property type="match status" value="1"/>
</dbReference>
<comment type="similarity">
    <text evidence="1">Belongs to the sigma-70 factor family. ECF subfamily.</text>
</comment>
<evidence type="ECO:0000313" key="7">
    <source>
        <dbReference type="EMBL" id="HCK23370.1"/>
    </source>
</evidence>
<evidence type="ECO:0000256" key="3">
    <source>
        <dbReference type="ARBA" id="ARBA00023082"/>
    </source>
</evidence>
<dbReference type="Gene3D" id="1.10.10.10">
    <property type="entry name" value="Winged helix-like DNA-binding domain superfamily/Winged helix DNA-binding domain"/>
    <property type="match status" value="1"/>
</dbReference>
<dbReference type="SUPFAM" id="SSF88946">
    <property type="entry name" value="Sigma2 domain of RNA polymerase sigma factors"/>
    <property type="match status" value="1"/>
</dbReference>
<keyword evidence="2" id="KW-0805">Transcription regulation</keyword>
<evidence type="ECO:0000256" key="4">
    <source>
        <dbReference type="ARBA" id="ARBA00023163"/>
    </source>
</evidence>
<dbReference type="InterPro" id="IPR039425">
    <property type="entry name" value="RNA_pol_sigma-70-like"/>
</dbReference>